<proteinExistence type="predicted"/>
<name>A0ABT3WBX9_9PROT</name>
<sequence>MSVRRFLRMMVGVMLCLMMQLPPLVMRAAPVSGMDAFSSVRYVHMYENRSHDELLMAGMGMMAEEMSPARANMENDMAPCCQSHHAVCQAGLPPEGQKLESVQLWQKAFLFHEVRLFLRSSTVQPWRPPATLPV</sequence>
<keyword evidence="3" id="KW-1185">Reference proteome</keyword>
<gene>
    <name evidence="2" type="ORF">NQF87_05650</name>
</gene>
<evidence type="ECO:0000313" key="3">
    <source>
        <dbReference type="Proteomes" id="UP001165633"/>
    </source>
</evidence>
<feature type="signal peptide" evidence="1">
    <location>
        <begin position="1"/>
        <end position="28"/>
    </location>
</feature>
<evidence type="ECO:0000256" key="1">
    <source>
        <dbReference type="SAM" id="SignalP"/>
    </source>
</evidence>
<evidence type="ECO:0008006" key="4">
    <source>
        <dbReference type="Google" id="ProtNLM"/>
    </source>
</evidence>
<dbReference type="EMBL" id="JANIDV010000003">
    <property type="protein sequence ID" value="MCX5616456.1"/>
    <property type="molecule type" value="Genomic_DNA"/>
</dbReference>
<evidence type="ECO:0000313" key="2">
    <source>
        <dbReference type="EMBL" id="MCX5616456.1"/>
    </source>
</evidence>
<comment type="caution">
    <text evidence="2">The sequence shown here is derived from an EMBL/GenBank/DDBJ whole genome shotgun (WGS) entry which is preliminary data.</text>
</comment>
<protein>
    <recommendedName>
        <fullName evidence="4">DUF2946 domain-containing protein</fullName>
    </recommendedName>
</protein>
<dbReference type="Proteomes" id="UP001165633">
    <property type="component" value="Unassembled WGS sequence"/>
</dbReference>
<keyword evidence="1" id="KW-0732">Signal</keyword>
<accession>A0ABT3WBX9</accession>
<reference evidence="2" key="1">
    <citation type="submission" date="2022-07" db="EMBL/GenBank/DDBJ databases">
        <title>Bombella genomes.</title>
        <authorList>
            <person name="Harer L."/>
            <person name="Styblova S."/>
            <person name="Ehrmann M."/>
        </authorList>
    </citation>
    <scope>NUCLEOTIDE SEQUENCE</scope>
    <source>
        <strain evidence="2">TMW 2.2559</strain>
    </source>
</reference>
<organism evidence="2 3">
    <name type="scientific">Bombella dulcis</name>
    <dbReference type="NCBI Taxonomy" id="2967339"/>
    <lineage>
        <taxon>Bacteria</taxon>
        <taxon>Pseudomonadati</taxon>
        <taxon>Pseudomonadota</taxon>
        <taxon>Alphaproteobacteria</taxon>
        <taxon>Acetobacterales</taxon>
        <taxon>Acetobacteraceae</taxon>
        <taxon>Bombella</taxon>
    </lineage>
</organism>
<dbReference type="RefSeq" id="WP_266127451.1">
    <property type="nucleotide sequence ID" value="NZ_JANIDV010000003.1"/>
</dbReference>
<feature type="chain" id="PRO_5046821810" description="DUF2946 domain-containing protein" evidence="1">
    <location>
        <begin position="29"/>
        <end position="134"/>
    </location>
</feature>